<dbReference type="InterPro" id="IPR011989">
    <property type="entry name" value="ARM-like"/>
</dbReference>
<accession>A0A0R3W9L7</accession>
<dbReference type="InterPro" id="IPR039717">
    <property type="entry name" value="Hgh1"/>
</dbReference>
<evidence type="ECO:0000256" key="1">
    <source>
        <dbReference type="ARBA" id="ARBA00006712"/>
    </source>
</evidence>
<evidence type="ECO:0000313" key="6">
    <source>
        <dbReference type="Proteomes" id="UP000282613"/>
    </source>
</evidence>
<evidence type="ECO:0000313" key="5">
    <source>
        <dbReference type="EMBL" id="VDK37955.1"/>
    </source>
</evidence>
<dbReference type="PANTHER" id="PTHR13387">
    <property type="entry name" value="PROTEIN HGH1 HOMOLOG"/>
    <property type="match status" value="1"/>
</dbReference>
<reference evidence="7" key="1">
    <citation type="submission" date="2017-02" db="UniProtKB">
        <authorList>
            <consortium name="WormBaseParasite"/>
        </authorList>
    </citation>
    <scope>IDENTIFICATION</scope>
</reference>
<dbReference type="Proteomes" id="UP000282613">
    <property type="component" value="Unassembled WGS sequence"/>
</dbReference>
<sequence>MQRVELLESLLEVSTNEEYTRQLKNELSQYFNIMTGVIVDSANSLSPQTLASDKMFQLSVKCLINFCANEDLARLLFDCTKQQRGEKLLACLTSFYFSNADKGVRLLAVSLLVNLTTLAEWASAFCDASYTSVICRKIAAKRRPPCIELKLILNLTSVQRMRQSMCDERIHLSSLVSLLPELQDSASRLAIAGILKNCCFEEAYLEYHGRLCYHSDDMLVSALVVLCDVDDVIKDEDLCKLPPPIREAYGSKSAKRDTDALVKTTICEALLQLCSTKTGRQYLRSLGVYFILREMHRYECAVEKSLIGGERGRELRAQKNLVFAVEQVVDQLICEESERPKDYSSLRDVPIDKETEEKLEKVKDAYFNST</sequence>
<dbReference type="Gene3D" id="1.25.10.10">
    <property type="entry name" value="Leucine-rich Repeat Variant"/>
    <property type="match status" value="1"/>
</dbReference>
<dbReference type="Pfam" id="PF04063">
    <property type="entry name" value="DUF383"/>
    <property type="match status" value="1"/>
</dbReference>
<dbReference type="Pfam" id="PF04064">
    <property type="entry name" value="DUF384"/>
    <property type="match status" value="1"/>
</dbReference>
<comment type="similarity">
    <text evidence="1">Belongs to the HGH1 family.</text>
</comment>
<protein>
    <recommendedName>
        <fullName evidence="2">Protein HGH1 homolog</fullName>
    </recommendedName>
</protein>
<name>A0A0R3W9L7_TAEAS</name>
<dbReference type="AlphaFoldDB" id="A0A0R3W9L7"/>
<evidence type="ECO:0000259" key="4">
    <source>
        <dbReference type="Pfam" id="PF04064"/>
    </source>
</evidence>
<dbReference type="OrthoDB" id="338814at2759"/>
<organism evidence="7">
    <name type="scientific">Taenia asiatica</name>
    <name type="common">Asian tapeworm</name>
    <dbReference type="NCBI Taxonomy" id="60517"/>
    <lineage>
        <taxon>Eukaryota</taxon>
        <taxon>Metazoa</taxon>
        <taxon>Spiralia</taxon>
        <taxon>Lophotrochozoa</taxon>
        <taxon>Platyhelminthes</taxon>
        <taxon>Cestoda</taxon>
        <taxon>Eucestoda</taxon>
        <taxon>Cyclophyllidea</taxon>
        <taxon>Taeniidae</taxon>
        <taxon>Taenia</taxon>
    </lineage>
</organism>
<dbReference type="WBParaSite" id="TASK_0000715601-mRNA-1">
    <property type="protein sequence ID" value="TASK_0000715601-mRNA-1"/>
    <property type="gene ID" value="TASK_0000715601"/>
</dbReference>
<dbReference type="InterPro" id="IPR016024">
    <property type="entry name" value="ARM-type_fold"/>
</dbReference>
<dbReference type="InterPro" id="IPR007206">
    <property type="entry name" value="Protein_HGH1_C"/>
</dbReference>
<dbReference type="STRING" id="60517.A0A0R3W9L7"/>
<reference evidence="5 6" key="2">
    <citation type="submission" date="2018-11" db="EMBL/GenBank/DDBJ databases">
        <authorList>
            <consortium name="Pathogen Informatics"/>
        </authorList>
    </citation>
    <scope>NUCLEOTIDE SEQUENCE [LARGE SCALE GENOMIC DNA]</scope>
</reference>
<proteinExistence type="inferred from homology"/>
<dbReference type="EMBL" id="UYRS01018582">
    <property type="protein sequence ID" value="VDK37955.1"/>
    <property type="molecule type" value="Genomic_DNA"/>
</dbReference>
<evidence type="ECO:0000259" key="3">
    <source>
        <dbReference type="Pfam" id="PF04063"/>
    </source>
</evidence>
<keyword evidence="6" id="KW-1185">Reference proteome</keyword>
<evidence type="ECO:0000256" key="2">
    <source>
        <dbReference type="ARBA" id="ARBA00014076"/>
    </source>
</evidence>
<gene>
    <name evidence="5" type="ORF">TASK_LOCUS7157</name>
</gene>
<dbReference type="SUPFAM" id="SSF48371">
    <property type="entry name" value="ARM repeat"/>
    <property type="match status" value="1"/>
</dbReference>
<feature type="domain" description="Protein HGH1 C-terminal" evidence="4">
    <location>
        <begin position="269"/>
        <end position="338"/>
    </location>
</feature>
<dbReference type="InterPro" id="IPR007205">
    <property type="entry name" value="Protein_HGH1_N"/>
</dbReference>
<feature type="domain" description="Protein HGH1 N-terminal" evidence="3">
    <location>
        <begin position="151"/>
        <end position="260"/>
    </location>
</feature>
<evidence type="ECO:0000313" key="7">
    <source>
        <dbReference type="WBParaSite" id="TASK_0000715601-mRNA-1"/>
    </source>
</evidence>
<dbReference type="PANTHER" id="PTHR13387:SF9">
    <property type="entry name" value="PROTEIN HGH1 HOMOLOG"/>
    <property type="match status" value="1"/>
</dbReference>